<dbReference type="AlphaFoldDB" id="F3Z494"/>
<dbReference type="STRING" id="690850.Desaf_3348"/>
<proteinExistence type="predicted"/>
<name>F3Z494_DESAF</name>
<keyword evidence="2" id="KW-1185">Reference proteome</keyword>
<gene>
    <name evidence="1" type="ORF">Desaf_3348</name>
</gene>
<reference evidence="1 2" key="1">
    <citation type="journal article" date="2011" name="J. Bacteriol.">
        <title>Genome sequence of the mercury-methylating and pleomorphic Desulfovibrio africanus Strain Walvis Bay.</title>
        <authorList>
            <person name="Brown S.D."/>
            <person name="Wall J.D."/>
            <person name="Kucken A.M."/>
            <person name="Gilmour C.C."/>
            <person name="Podar M."/>
            <person name="Brandt C.C."/>
            <person name="Teshima H."/>
            <person name="Detter J.C."/>
            <person name="Han C.S."/>
            <person name="Land M.L."/>
            <person name="Lucas S."/>
            <person name="Han J."/>
            <person name="Pennacchio L."/>
            <person name="Nolan M."/>
            <person name="Pitluck S."/>
            <person name="Woyke T."/>
            <person name="Goodwin L."/>
            <person name="Palumbo A.V."/>
            <person name="Elias D.A."/>
        </authorList>
    </citation>
    <scope>NUCLEOTIDE SEQUENCE [LARGE SCALE GENOMIC DNA]</scope>
    <source>
        <strain evidence="1 2">Walvis Bay</strain>
    </source>
</reference>
<accession>F3Z494</accession>
<dbReference type="RefSeq" id="WP_014261256.1">
    <property type="nucleotide sequence ID" value="NC_016629.1"/>
</dbReference>
<protein>
    <submittedName>
        <fullName evidence="1">Uncharacterized protein</fullName>
    </submittedName>
</protein>
<dbReference type="HOGENOM" id="CLU_2665078_0_0_7"/>
<evidence type="ECO:0000313" key="2">
    <source>
        <dbReference type="Proteomes" id="UP000007844"/>
    </source>
</evidence>
<sequence>MPLHKRYDMVKLLLDGCFQGYRRRLRDKGLEMDVDELWHDLMEAALEADRQWPGDTGPDWERAVLQNVEARLQTM</sequence>
<dbReference type="KEGG" id="daf:Desaf_3348"/>
<organism evidence="1 2">
    <name type="scientific">Desulfocurvibacter africanus subsp. africanus str. Walvis Bay</name>
    <dbReference type="NCBI Taxonomy" id="690850"/>
    <lineage>
        <taxon>Bacteria</taxon>
        <taxon>Pseudomonadati</taxon>
        <taxon>Thermodesulfobacteriota</taxon>
        <taxon>Desulfovibrionia</taxon>
        <taxon>Desulfovibrionales</taxon>
        <taxon>Desulfovibrionaceae</taxon>
        <taxon>Desulfocurvibacter</taxon>
    </lineage>
</organism>
<dbReference type="Proteomes" id="UP000007844">
    <property type="component" value="Chromosome"/>
</dbReference>
<dbReference type="EMBL" id="CP003221">
    <property type="protein sequence ID" value="EGJ51636.1"/>
    <property type="molecule type" value="Genomic_DNA"/>
</dbReference>
<evidence type="ECO:0000313" key="1">
    <source>
        <dbReference type="EMBL" id="EGJ51636.1"/>
    </source>
</evidence>